<feature type="compositionally biased region" description="Basic and acidic residues" evidence="13">
    <location>
        <begin position="863"/>
        <end position="876"/>
    </location>
</feature>
<dbReference type="EMBL" id="SEOQ01000008">
    <property type="protein sequence ID" value="TFY72678.1"/>
    <property type="molecule type" value="Genomic_DNA"/>
</dbReference>
<dbReference type="GO" id="GO:0061908">
    <property type="term" value="C:phagophore"/>
    <property type="evidence" value="ECO:0007669"/>
    <property type="project" value="TreeGrafter"/>
</dbReference>
<dbReference type="GO" id="GO:0061709">
    <property type="term" value="P:reticulophagy"/>
    <property type="evidence" value="ECO:0007669"/>
    <property type="project" value="TreeGrafter"/>
</dbReference>
<dbReference type="Pfam" id="PF13329">
    <property type="entry name" value="ATG2_CAD"/>
    <property type="match status" value="1"/>
</dbReference>
<feature type="compositionally biased region" description="Acidic residues" evidence="13">
    <location>
        <begin position="837"/>
        <end position="847"/>
    </location>
</feature>
<feature type="compositionally biased region" description="Pro residues" evidence="13">
    <location>
        <begin position="349"/>
        <end position="358"/>
    </location>
</feature>
<organism evidence="14 15">
    <name type="scientific">Dentipellis fragilis</name>
    <dbReference type="NCBI Taxonomy" id="205917"/>
    <lineage>
        <taxon>Eukaryota</taxon>
        <taxon>Fungi</taxon>
        <taxon>Dikarya</taxon>
        <taxon>Basidiomycota</taxon>
        <taxon>Agaricomycotina</taxon>
        <taxon>Agaricomycetes</taxon>
        <taxon>Russulales</taxon>
        <taxon>Hericiaceae</taxon>
        <taxon>Dentipellis</taxon>
    </lineage>
</organism>
<dbReference type="OrthoDB" id="18982at2759"/>
<comment type="catalytic activity">
    <reaction evidence="11">
        <text>a 1,2-diacyl-sn-glycero-3-phosphoethanolamine(in) = a 1,2-diacyl-sn-glycero-3-phosphoethanolamine(out)</text>
        <dbReference type="Rhea" id="RHEA:38895"/>
        <dbReference type="ChEBI" id="CHEBI:64612"/>
    </reaction>
</comment>
<evidence type="ECO:0000256" key="7">
    <source>
        <dbReference type="ARBA" id="ARBA00023006"/>
    </source>
</evidence>
<reference evidence="14 15" key="1">
    <citation type="submission" date="2019-02" db="EMBL/GenBank/DDBJ databases">
        <title>Genome sequencing of the rare red list fungi Dentipellis fragilis.</title>
        <authorList>
            <person name="Buettner E."/>
            <person name="Kellner H."/>
        </authorList>
    </citation>
    <scope>NUCLEOTIDE SEQUENCE [LARGE SCALE GENOMIC DNA]</scope>
    <source>
        <strain evidence="14 15">DSM 105465</strain>
    </source>
</reference>
<keyword evidence="6" id="KW-0256">Endoplasmic reticulum</keyword>
<evidence type="ECO:0000313" key="14">
    <source>
        <dbReference type="EMBL" id="TFY72678.1"/>
    </source>
</evidence>
<feature type="region of interest" description="Disordered" evidence="13">
    <location>
        <begin position="512"/>
        <end position="539"/>
    </location>
</feature>
<feature type="compositionally biased region" description="Low complexity" evidence="13">
    <location>
        <begin position="464"/>
        <end position="476"/>
    </location>
</feature>
<comment type="caution">
    <text evidence="14">The sequence shown here is derived from an EMBL/GenBank/DDBJ whole genome shotgun (WGS) entry which is preliminary data.</text>
</comment>
<dbReference type="GO" id="GO:0006869">
    <property type="term" value="P:lipid transport"/>
    <property type="evidence" value="ECO:0007669"/>
    <property type="project" value="UniProtKB-KW"/>
</dbReference>
<evidence type="ECO:0000256" key="6">
    <source>
        <dbReference type="ARBA" id="ARBA00022824"/>
    </source>
</evidence>
<evidence type="ECO:0000256" key="13">
    <source>
        <dbReference type="SAM" id="MobiDB-lite"/>
    </source>
</evidence>
<dbReference type="GO" id="GO:0032266">
    <property type="term" value="F:phosphatidylinositol-3-phosphate binding"/>
    <property type="evidence" value="ECO:0007669"/>
    <property type="project" value="TreeGrafter"/>
</dbReference>
<dbReference type="GO" id="GO:0000422">
    <property type="term" value="P:autophagy of mitochondrion"/>
    <property type="evidence" value="ECO:0007669"/>
    <property type="project" value="TreeGrafter"/>
</dbReference>
<feature type="region of interest" description="Disordered" evidence="13">
    <location>
        <begin position="818"/>
        <end position="876"/>
    </location>
</feature>
<feature type="region of interest" description="Disordered" evidence="13">
    <location>
        <begin position="707"/>
        <end position="750"/>
    </location>
</feature>
<feature type="compositionally biased region" description="Polar residues" evidence="13">
    <location>
        <begin position="821"/>
        <end position="831"/>
    </location>
</feature>
<keyword evidence="9" id="KW-0472">Membrane</keyword>
<dbReference type="GO" id="GO:0034045">
    <property type="term" value="C:phagophore assembly site membrane"/>
    <property type="evidence" value="ECO:0007669"/>
    <property type="project" value="UniProtKB-SubCell"/>
</dbReference>
<evidence type="ECO:0000256" key="3">
    <source>
        <dbReference type="ARBA" id="ARBA00009714"/>
    </source>
</evidence>
<dbReference type="STRING" id="205917.A0A4Y9ZFX6"/>
<keyword evidence="7" id="KW-0072">Autophagy</keyword>
<accession>A0A4Y9ZFX6</accession>
<dbReference type="PANTHER" id="PTHR13190">
    <property type="entry name" value="AUTOPHAGY-RELATED 2, ISOFORM A"/>
    <property type="match status" value="1"/>
</dbReference>
<feature type="compositionally biased region" description="Basic and acidic residues" evidence="13">
    <location>
        <begin position="290"/>
        <end position="299"/>
    </location>
</feature>
<evidence type="ECO:0000256" key="10">
    <source>
        <dbReference type="ARBA" id="ARBA00024479"/>
    </source>
</evidence>
<gene>
    <name evidence="14" type="ORF">EVG20_g338</name>
</gene>
<evidence type="ECO:0000256" key="1">
    <source>
        <dbReference type="ARBA" id="ARBA00004406"/>
    </source>
</evidence>
<evidence type="ECO:0000256" key="9">
    <source>
        <dbReference type="ARBA" id="ARBA00023136"/>
    </source>
</evidence>
<evidence type="ECO:0000256" key="5">
    <source>
        <dbReference type="ARBA" id="ARBA00022448"/>
    </source>
</evidence>
<dbReference type="Proteomes" id="UP000298327">
    <property type="component" value="Unassembled WGS sequence"/>
</dbReference>
<name>A0A4Y9ZFX6_9AGAM</name>
<protein>
    <recommendedName>
        <fullName evidence="4">Autophagy-related protein 2</fullName>
    </recommendedName>
</protein>
<evidence type="ECO:0000256" key="4">
    <source>
        <dbReference type="ARBA" id="ARBA00018070"/>
    </source>
</evidence>
<comment type="catalytic activity">
    <reaction evidence="10">
        <text>a 1,2-diacyl-sn-glycero-3-phospho-L-serine(in) = a 1,2-diacyl-sn-glycero-3-phospho-L-serine(out)</text>
        <dbReference type="Rhea" id="RHEA:38663"/>
        <dbReference type="ChEBI" id="CHEBI:57262"/>
    </reaction>
</comment>
<keyword evidence="8" id="KW-0445">Lipid transport</keyword>
<evidence type="ECO:0000256" key="2">
    <source>
        <dbReference type="ARBA" id="ARBA00004623"/>
    </source>
</evidence>
<dbReference type="GO" id="GO:0005789">
    <property type="term" value="C:endoplasmic reticulum membrane"/>
    <property type="evidence" value="ECO:0007669"/>
    <property type="project" value="UniProtKB-SubCell"/>
</dbReference>
<feature type="region of interest" description="Disordered" evidence="13">
    <location>
        <begin position="452"/>
        <end position="476"/>
    </location>
</feature>
<dbReference type="GO" id="GO:0043495">
    <property type="term" value="F:protein-membrane adaptor activity"/>
    <property type="evidence" value="ECO:0007669"/>
    <property type="project" value="TreeGrafter"/>
</dbReference>
<evidence type="ECO:0000256" key="12">
    <source>
        <dbReference type="ARBA" id="ARBA00024631"/>
    </source>
</evidence>
<evidence type="ECO:0000256" key="11">
    <source>
        <dbReference type="ARBA" id="ARBA00024615"/>
    </source>
</evidence>
<proteinExistence type="inferred from homology"/>
<keyword evidence="5" id="KW-0813">Transport</keyword>
<feature type="region of interest" description="Disordered" evidence="13">
    <location>
        <begin position="387"/>
        <end position="427"/>
    </location>
</feature>
<dbReference type="InterPro" id="IPR026849">
    <property type="entry name" value="ATG2"/>
</dbReference>
<feature type="region of interest" description="Disordered" evidence="13">
    <location>
        <begin position="761"/>
        <end position="780"/>
    </location>
</feature>
<comment type="similarity">
    <text evidence="3">Belongs to the ATG2 family.</text>
</comment>
<sequence>MASWFPSWLQLPSIDISLPSAIQRRFISFILKRSLGHLLKPGQLDVQQIDSQIGSGYVQVRDLELDHDAINALLIGLPVKLHDGSMSSVTARIPWPNPLTANIGFSIQSLHLVFHIGGHAQETTSNDATNLADSVVSVAESFMHDELSPGEEATLRESLHPDLANSATMHETVPGALDPFLSTDEEFHSEMDPTGVSIFATMIERLLSRFEFDASDTIITLVLPGRSSFSVKLSEIRYGRYTQAREEPGRQDSDASSEVKADPDEAQGETRTLSLSGFALTYSDIRPVEQKDEDARDHPASSPVSLEESSPTLHLHPSPIPSPPSPYQSDSDLEDGADNFMSQSLVSLPPRPPGPPLSPASTVGDSMYQSAISTIPEVFEGATLVEAGSSTQSEPVESSAAEIPSREEVSSTSTPAPYHTSDHQSASHTDVQCETIISLASAPLIIQMTTSLFGQRPPAPPSSSPSAHPSSLPPRSRALRDLGKVRIHISLGILACALRARHVRDIGDVVDALDSSAPPSRSPPTKKKDGRSDSKSSPFSMLNQLETSFDCAAVVVLLLPSSGGEGESYLQLEKFFSSPLLPPSISGSCLRVLVEGITSSASVVTPSTTTSSAFGKASNDARPSVKQPPASTMTLVGRLSIDDLSVFVFDISANDAIPILITDSGLPLQYLNEHCPPPALTSLPPERLRRPTLHNLPQLPSFIAPDWTRPDRAATNASPSEWRLPSFHRDTRGQASGSSSPSHIPASQRHAQALTIEVRFSTKPADSQSHKTTRPDGNQVSVDIHPLHMFLDLGLLASDDSHANEIFSYINLLANPAASPPKNSEPATCNRQSEDFAGNEDYDDESSEDHTPPATPQARRAMRAREQAKQRERERKRLEKLVLDDLDLSFDYRQEDLLSKPATSSRTRRKKSAREDDDKTRFTLRIPMIRIQIRCPPPIGKGPRSGAFILDIHSIALHSHSPTQSLPLSTRFADQPDPSVTRHTSHANNEQHIVTVEWRRIVLAYSGSGDTQAIAFVSLGWPSKHETSAPHSLEQRSASSVLDRVASISLVRTRGSNRSDTRTSSRSLPALVVAVDVPSVHVEFTKAIFDGLQFWADDVSQFAEHFSRFMTMQRKPQKEDFRTMDTGHLDGRQSTSSETLVKLNVSEAYLRVMLAQDEGPSPSTRPLDILASDIDVLLEVAPEGKDETMLTLSVMDVNIMNFYGSPGQLLLSSFASEGTLLRRPLLKLGFNSLVDLESKGKESRVNVTLFGFLFDFHPDMGWLEAVGRFVKSPPGAFESVVPSERTRIAVKVNDGSIRLFAPVHAGALVLHIGDFHFSTEIAGNSSELKLLISAPSLAVLLTDDNAGHRETDTPTTNAHNAGPLSLWKLELCFVCGGQQLGLVIHRTSEPETHSEITVEDTTICVHLCADTGTALGAFLGDFASAFSKPAAGDDTVAPSPIKVPVAMMPESRSSHELMASVDDRAFQRVPEVGAAPDLISDDLPSNLEYLDESFGAAAGLRDFDDEVFDDEFHDSDVGNQVPASGDPGVTSRVGGETIKLLRPEGIDLVEKYFDNLPPISEEAEQPGGVQSRVTVTNSEVKLFLYEGYDWSSTRKTIEHETKEMKRRLARIRQLVASGQTYDANVDETSVLLFNSVYLGLEQDLSELEPSAAIAAIDEELNDEEEDPASESSWQSLRHQSTSKTPPHPARSTRSQSLVRSRGPSIEFKLMGLNAEFSQYLPENELVSRMFATVKDVEILDHVKTSTWRKFLTALWSDSHGNVRESGSNMVRVELRTVHPVPGNTAEEARLRAKILPLRLHVDQDALDFLKKFFSFKDPSAAPPQASGPTSNEIYFQQAEVFPVGLKLDYKPRRVDYRALRDGKTIELMNFFHFDGAEMTLRHITLFGVTGWARFFDLLNDLWTPDVKATQLAEVISGVAPIRSIVNVGSGVADLVLLPIAQYRKDGRVVRGVQKGTKAFVKTTAMEAVKLGARLATGTQVILEQAEDVLGTQFNESITTETVQVLSSDAMDLEGSQEWDGQRNAGDLISRYAEQPGDVKEGIQSAYTSLKRNLNSAAQTILAVPMEVYERSGNEGPVRAVIRAVPIAVLKPMIGASEAVSKALMGIHNSMDPDVRRENEEKYKHR</sequence>
<evidence type="ECO:0000256" key="8">
    <source>
        <dbReference type="ARBA" id="ARBA00023055"/>
    </source>
</evidence>
<dbReference type="GO" id="GO:0000045">
    <property type="term" value="P:autophagosome assembly"/>
    <property type="evidence" value="ECO:0007669"/>
    <property type="project" value="TreeGrafter"/>
</dbReference>
<dbReference type="GO" id="GO:0061723">
    <property type="term" value="P:glycophagy"/>
    <property type="evidence" value="ECO:0007669"/>
    <property type="project" value="TreeGrafter"/>
</dbReference>
<dbReference type="PANTHER" id="PTHR13190:SF1">
    <property type="entry name" value="AUTOPHAGY-RELATED 2, ISOFORM A"/>
    <property type="match status" value="1"/>
</dbReference>
<feature type="region of interest" description="Disordered" evidence="13">
    <location>
        <begin position="1660"/>
        <end position="1699"/>
    </location>
</feature>
<feature type="region of interest" description="Disordered" evidence="13">
    <location>
        <begin position="608"/>
        <end position="628"/>
    </location>
</feature>
<feature type="region of interest" description="Disordered" evidence="13">
    <location>
        <begin position="290"/>
        <end position="364"/>
    </location>
</feature>
<feature type="compositionally biased region" description="Low complexity" evidence="13">
    <location>
        <begin position="733"/>
        <end position="749"/>
    </location>
</feature>
<comment type="catalytic activity">
    <reaction evidence="12">
        <text>a 1,2-diacyl-sn-glycero-3-phosphocholine(in) = a 1,2-diacyl-sn-glycero-3-phosphocholine(out)</text>
        <dbReference type="Rhea" id="RHEA:38571"/>
        <dbReference type="ChEBI" id="CHEBI:57643"/>
    </reaction>
</comment>
<comment type="subcellular location">
    <subcellularLocation>
        <location evidence="1">Endoplasmic reticulum membrane</location>
        <topology evidence="1">Peripheral membrane protein</topology>
    </subcellularLocation>
    <subcellularLocation>
        <location evidence="2">Preautophagosomal structure membrane</location>
        <topology evidence="2">Peripheral membrane protein</topology>
    </subcellularLocation>
</comment>
<feature type="region of interest" description="Disordered" evidence="13">
    <location>
        <begin position="242"/>
        <end position="274"/>
    </location>
</feature>
<feature type="compositionally biased region" description="Polar residues" evidence="13">
    <location>
        <begin position="1669"/>
        <end position="1684"/>
    </location>
</feature>
<feature type="compositionally biased region" description="Basic and acidic residues" evidence="13">
    <location>
        <begin position="242"/>
        <end position="263"/>
    </location>
</feature>
<evidence type="ECO:0000313" key="15">
    <source>
        <dbReference type="Proteomes" id="UP000298327"/>
    </source>
</evidence>
<dbReference type="GO" id="GO:0034727">
    <property type="term" value="P:piecemeal microautophagy of the nucleus"/>
    <property type="evidence" value="ECO:0007669"/>
    <property type="project" value="TreeGrafter"/>
</dbReference>
<keyword evidence="15" id="KW-1185">Reference proteome</keyword>